<proteinExistence type="predicted"/>
<name>A0A839UEC3_9HYPH</name>
<reference evidence="1 2" key="1">
    <citation type="submission" date="2020-08" db="EMBL/GenBank/DDBJ databases">
        <title>Genomic Encyclopedia of Type Strains, Phase III (KMG-III): the genomes of soil and plant-associated and newly described type strains.</title>
        <authorList>
            <person name="Whitman W."/>
        </authorList>
    </citation>
    <scope>NUCLEOTIDE SEQUENCE [LARGE SCALE GENOMIC DNA]</scope>
    <source>
        <strain evidence="1 2">CECT 7015</strain>
    </source>
</reference>
<evidence type="ECO:0000313" key="2">
    <source>
        <dbReference type="Proteomes" id="UP000554520"/>
    </source>
</evidence>
<dbReference type="RefSeq" id="WP_183665158.1">
    <property type="nucleotide sequence ID" value="NZ_JACHXN010000031.1"/>
</dbReference>
<evidence type="ECO:0008006" key="3">
    <source>
        <dbReference type="Google" id="ProtNLM"/>
    </source>
</evidence>
<dbReference type="Proteomes" id="UP000554520">
    <property type="component" value="Unassembled WGS sequence"/>
</dbReference>
<dbReference type="EMBL" id="JACHXN010000031">
    <property type="protein sequence ID" value="MBB3149376.1"/>
    <property type="molecule type" value="Genomic_DNA"/>
</dbReference>
<evidence type="ECO:0000313" key="1">
    <source>
        <dbReference type="EMBL" id="MBB3149376.1"/>
    </source>
</evidence>
<organism evidence="1 2">
    <name type="scientific">Phyllobacterium trifolii</name>
    <dbReference type="NCBI Taxonomy" id="300193"/>
    <lineage>
        <taxon>Bacteria</taxon>
        <taxon>Pseudomonadati</taxon>
        <taxon>Pseudomonadota</taxon>
        <taxon>Alphaproteobacteria</taxon>
        <taxon>Hyphomicrobiales</taxon>
        <taxon>Phyllobacteriaceae</taxon>
        <taxon>Phyllobacterium</taxon>
    </lineage>
</organism>
<dbReference type="AlphaFoldDB" id="A0A839UEC3"/>
<comment type="caution">
    <text evidence="1">The sequence shown here is derived from an EMBL/GenBank/DDBJ whole genome shotgun (WGS) entry which is preliminary data.</text>
</comment>
<sequence>MKSRIMPKARNKNFVQFVATAKAVALQRGLDWHMRTDEFGTVNPEDIWDFEILLGEPSTFKGKLRQLGPWPAAIELMQHNCRGEYQNAAQPSLLEIETEWHDLIKAVAVDWVLIKKNHAKTLTDRRIRPLRILMACCKATEPWKINATQVRFALDVAKRLAKSHRICLETTVSHVFDLNLLGDCVPLLPIALAGEKRSVNTASFGGSLREPDEMRHRLEERKNAAKLPDERSYWESVRIVFTEHPRTFTDAIRFAQHKLRICQGLRVGESCTIPVDWRIERNYISYSGNRPSTYGGMDRSLSIRYFAAKSRGKREDSRVLYEATQPVPTIFEEIIEETMEFVLRLTGPLRARLKAQTETGRLLPEYAPGDLVPVSEIYPRLSGDLRLYDGVLNTDLERRYRETFNPTILHELSLTQQRTEEKFRKYLTNFFFQFGTRSSGSGGKSFPARHADGSPWTGPVTWIDAFAQIGELEEAIRKAMRRKLPDTIPHALSGGRSLYPHEQLFLVPKVPLTEERNGNILDVNSYFAIGVVNPHDHRCAFGHRPMNIFSRYGRTEEDRELTLTKTHGTRHLINSELFRLGLADAIITKQFGRRSISQSGVYDHRSLAEDLNAIELPEDVKARTPPKAQEALKLIKSGRVTGPLVDDFKRVQRLEGEDAAIDFLAVEADGFHATPYGYCINSFIIDACPTHLECFNGCCHLAKSENPEHQSNWLQIERKLTKARDAVVNSPLTSIGRSNQLREIDRKLANVMKGIAVAPGAKIFPDGSDLSDCILNNDDQTIQDV</sequence>
<protein>
    <recommendedName>
        <fullName evidence="3">Integrase</fullName>
    </recommendedName>
</protein>
<keyword evidence="2" id="KW-1185">Reference proteome</keyword>
<gene>
    <name evidence="1" type="ORF">FHS21_005829</name>
</gene>
<accession>A0A839UEC3</accession>